<dbReference type="SUPFAM" id="SSF51735">
    <property type="entry name" value="NAD(P)-binding Rossmann-fold domains"/>
    <property type="match status" value="1"/>
</dbReference>
<protein>
    <recommendedName>
        <fullName evidence="1">NAD-dependent epimerase/dehydratase domain-containing protein</fullName>
    </recommendedName>
</protein>
<accession>A0ABX5AWQ2</accession>
<dbReference type="Pfam" id="PF01370">
    <property type="entry name" value="Epimerase"/>
    <property type="match status" value="1"/>
</dbReference>
<dbReference type="EMBL" id="MPZN01000015">
    <property type="protein sequence ID" value="PPL19332.1"/>
    <property type="molecule type" value="Genomic_DNA"/>
</dbReference>
<dbReference type="InterPro" id="IPR036291">
    <property type="entry name" value="NAD(P)-bd_dom_sf"/>
</dbReference>
<evidence type="ECO:0000313" key="2">
    <source>
        <dbReference type="EMBL" id="PPL19332.1"/>
    </source>
</evidence>
<organism evidence="2 3">
    <name type="scientific">Microterricola pindariensis</name>
    <dbReference type="NCBI Taxonomy" id="478010"/>
    <lineage>
        <taxon>Bacteria</taxon>
        <taxon>Bacillati</taxon>
        <taxon>Actinomycetota</taxon>
        <taxon>Actinomycetes</taxon>
        <taxon>Micrococcales</taxon>
        <taxon>Microbacteriaceae</taxon>
        <taxon>Microterricola</taxon>
    </lineage>
</organism>
<proteinExistence type="predicted"/>
<dbReference type="Proteomes" id="UP000237755">
    <property type="component" value="Unassembled WGS sequence"/>
</dbReference>
<evidence type="ECO:0000259" key="1">
    <source>
        <dbReference type="Pfam" id="PF01370"/>
    </source>
</evidence>
<evidence type="ECO:0000313" key="3">
    <source>
        <dbReference type="Proteomes" id="UP000237755"/>
    </source>
</evidence>
<keyword evidence="3" id="KW-1185">Reference proteome</keyword>
<name>A0ABX5AWQ2_9MICO</name>
<reference evidence="2 3" key="1">
    <citation type="journal article" date="2008" name="Int. J. Syst. Evol. Microbiol.">
        <title>Leifsonia pindariensis sp. nov., isolated from the Pindari glacier of the Indian Himalayas, and emended description of the genus Leifsonia.</title>
        <authorList>
            <person name="Reddy G.S."/>
            <person name="Prabagaran S.R."/>
            <person name="Shivaji S."/>
        </authorList>
    </citation>
    <scope>NUCLEOTIDE SEQUENCE [LARGE SCALE GENOMIC DNA]</scope>
    <source>
        <strain evidence="2 3">PON 10</strain>
    </source>
</reference>
<dbReference type="InterPro" id="IPR001509">
    <property type="entry name" value="Epimerase_deHydtase"/>
</dbReference>
<dbReference type="Gene3D" id="3.40.50.720">
    <property type="entry name" value="NAD(P)-binding Rossmann-like Domain"/>
    <property type="match status" value="1"/>
</dbReference>
<feature type="domain" description="NAD-dependent epimerase/dehydratase" evidence="1">
    <location>
        <begin position="5"/>
        <end position="207"/>
    </location>
</feature>
<sequence>MSRQLVVGAGLIGGGVARRLAARGDDVVIASRHGTAVDGARALALDATDAEAFAAAAGGAATIFLCTNPPYTRWPTDWPPVFAAAIDAATRSGAGLVIMSNLYGYGPPEGPMTEDSPELSTETKGRVRLAGWHAALAAHERGDIRAVEVRASDYFGPGATGTAHLGESFFHAAEKSKTARVVGDPALPHSWSYLPDIVSTLIAAADYEGAWGRVWHVPSGQPRARTVIMEQLNEHYGGHGRVAGYPQWVLRALAAVSPLMREIEASSYQFRMPFVIDSAQTERLLGVSATGWLEALTTTADTYRSARH</sequence>
<dbReference type="RefSeq" id="WP_104474899.1">
    <property type="nucleotide sequence ID" value="NZ_MPZN01000015.1"/>
</dbReference>
<gene>
    <name evidence="2" type="ORF">GY24_06450</name>
</gene>
<comment type="caution">
    <text evidence="2">The sequence shown here is derived from an EMBL/GenBank/DDBJ whole genome shotgun (WGS) entry which is preliminary data.</text>
</comment>